<organism evidence="2 3">
    <name type="scientific">Halolamina litorea</name>
    <dbReference type="NCBI Taxonomy" id="1515593"/>
    <lineage>
        <taxon>Archaea</taxon>
        <taxon>Methanobacteriati</taxon>
        <taxon>Methanobacteriota</taxon>
        <taxon>Stenosarchaea group</taxon>
        <taxon>Halobacteria</taxon>
        <taxon>Halobacteriales</taxon>
        <taxon>Haloferacaceae</taxon>
    </lineage>
</organism>
<dbReference type="Gene3D" id="1.10.8.730">
    <property type="match status" value="1"/>
</dbReference>
<name>A0ABD6BW36_9EURY</name>
<reference evidence="2 3" key="1">
    <citation type="journal article" date="2019" name="Int. J. Syst. Evol. Microbiol.">
        <title>The Global Catalogue of Microorganisms (GCM) 10K type strain sequencing project: providing services to taxonomists for standard genome sequencing and annotation.</title>
        <authorList>
            <consortium name="The Broad Institute Genomics Platform"/>
            <consortium name="The Broad Institute Genome Sequencing Center for Infectious Disease"/>
            <person name="Wu L."/>
            <person name="Ma J."/>
        </authorList>
    </citation>
    <scope>NUCLEOTIDE SEQUENCE [LARGE SCALE GENOMIC DNA]</scope>
    <source>
        <strain evidence="2 3">CGMCC 1.12859</strain>
    </source>
</reference>
<gene>
    <name evidence="2" type="ORF">ACFSAU_15900</name>
</gene>
<feature type="compositionally biased region" description="Polar residues" evidence="1">
    <location>
        <begin position="302"/>
        <end position="313"/>
    </location>
</feature>
<evidence type="ECO:0000313" key="2">
    <source>
        <dbReference type="EMBL" id="MFD1568976.1"/>
    </source>
</evidence>
<evidence type="ECO:0000313" key="3">
    <source>
        <dbReference type="Proteomes" id="UP001597139"/>
    </source>
</evidence>
<dbReference type="AlphaFoldDB" id="A0ABD6BW36"/>
<comment type="caution">
    <text evidence="2">The sequence shown here is derived from an EMBL/GenBank/DDBJ whole genome shotgun (WGS) entry which is preliminary data.</text>
</comment>
<feature type="non-terminal residue" evidence="2">
    <location>
        <position position="1"/>
    </location>
</feature>
<dbReference type="SUPFAM" id="SSF52540">
    <property type="entry name" value="P-loop containing nucleoside triphosphate hydrolases"/>
    <property type="match status" value="1"/>
</dbReference>
<dbReference type="Gene3D" id="3.40.50.300">
    <property type="entry name" value="P-loop containing nucleotide triphosphate hydrolases"/>
    <property type="match status" value="1"/>
</dbReference>
<dbReference type="InterPro" id="IPR027417">
    <property type="entry name" value="P-loop_NTPase"/>
</dbReference>
<dbReference type="EMBL" id="JBHUCZ010000044">
    <property type="protein sequence ID" value="MFD1568976.1"/>
    <property type="molecule type" value="Genomic_DNA"/>
</dbReference>
<evidence type="ECO:0000256" key="1">
    <source>
        <dbReference type="SAM" id="MobiDB-lite"/>
    </source>
</evidence>
<protein>
    <submittedName>
        <fullName evidence="2">Transfer complex protein</fullName>
    </submittedName>
</protein>
<dbReference type="Proteomes" id="UP001597139">
    <property type="component" value="Unassembled WGS sequence"/>
</dbReference>
<feature type="region of interest" description="Disordered" evidence="1">
    <location>
        <begin position="289"/>
        <end position="325"/>
    </location>
</feature>
<proteinExistence type="predicted"/>
<sequence length="325" mass="36095">IDPWAEQISWVMTFFETFFAGVADSPLGRRKQTLRRAVQDAYEQQGITRDPSTHDNPSPTVQTVIGVLEDLLADPGEFGYATEGEQESVRSDAQSLLKDLRPSFRPDGDFANLTKPTEFDFDANVLYLDLHQEEGTQGRMETSLMMQVVFNAVYERAKETSKKVVFVIDEAHYLMDDATSLGFLETAVRHSRHYDISLQFVTQTGGEFTLTPEAKTIADLCSIVQIHRVAEEAEKLATWFGLSERETNWVRTAKAGNEEDGYSEALLGIDEEGWFPIRVRASGYEAAVVDGEAPTDADDPPTQASDTHSTNGTHLDRSGAEAADD</sequence>
<keyword evidence="3" id="KW-1185">Reference proteome</keyword>
<accession>A0ABD6BW36</accession>